<dbReference type="InterPro" id="IPR018376">
    <property type="entry name" value="Enoyl-CoA_hyd/isom_CS"/>
</dbReference>
<dbReference type="PROSITE" id="PS00166">
    <property type="entry name" value="ENOYL_COA_HYDRATASE"/>
    <property type="match status" value="1"/>
</dbReference>
<evidence type="ECO:0000256" key="1">
    <source>
        <dbReference type="RuleBase" id="RU003707"/>
    </source>
</evidence>
<reference evidence="2" key="1">
    <citation type="submission" date="2020-11" db="EMBL/GenBank/DDBJ databases">
        <authorList>
            <person name="Tran Van P."/>
        </authorList>
    </citation>
    <scope>NUCLEOTIDE SEQUENCE</scope>
</reference>
<evidence type="ECO:0000313" key="2">
    <source>
        <dbReference type="EMBL" id="CAD7236230.1"/>
    </source>
</evidence>
<dbReference type="InterPro" id="IPR029045">
    <property type="entry name" value="ClpP/crotonase-like_dom_sf"/>
</dbReference>
<comment type="similarity">
    <text evidence="1">Belongs to the enoyl-CoA hydratase/isomerase family.</text>
</comment>
<dbReference type="PANTHER" id="PTHR43459:SF1">
    <property type="entry name" value="EG:BACN32G11.4 PROTEIN"/>
    <property type="match status" value="1"/>
</dbReference>
<proteinExistence type="inferred from homology"/>
<dbReference type="OrthoDB" id="6357915at2759"/>
<dbReference type="InterPro" id="IPR014748">
    <property type="entry name" value="Enoyl-CoA_hydra_C"/>
</dbReference>
<dbReference type="GO" id="GO:0003824">
    <property type="term" value="F:catalytic activity"/>
    <property type="evidence" value="ECO:0007669"/>
    <property type="project" value="InterPro"/>
</dbReference>
<protein>
    <submittedName>
        <fullName evidence="2">Uncharacterized protein</fullName>
    </submittedName>
</protein>
<organism evidence="2">
    <name type="scientific">Cyprideis torosa</name>
    <dbReference type="NCBI Taxonomy" id="163714"/>
    <lineage>
        <taxon>Eukaryota</taxon>
        <taxon>Metazoa</taxon>
        <taxon>Ecdysozoa</taxon>
        <taxon>Arthropoda</taxon>
        <taxon>Crustacea</taxon>
        <taxon>Oligostraca</taxon>
        <taxon>Ostracoda</taxon>
        <taxon>Podocopa</taxon>
        <taxon>Podocopida</taxon>
        <taxon>Cytherocopina</taxon>
        <taxon>Cytheroidea</taxon>
        <taxon>Cytherideidae</taxon>
        <taxon>Cyprideis</taxon>
    </lineage>
</organism>
<gene>
    <name evidence="2" type="ORF">CTOB1V02_LOCUS14045</name>
</gene>
<accession>A0A7R8ZTS9</accession>
<dbReference type="Gene3D" id="3.90.226.10">
    <property type="entry name" value="2-enoyl-CoA Hydratase, Chain A, domain 1"/>
    <property type="match status" value="1"/>
</dbReference>
<dbReference type="Pfam" id="PF00378">
    <property type="entry name" value="ECH_1"/>
    <property type="match status" value="1"/>
</dbReference>
<dbReference type="CDD" id="cd06558">
    <property type="entry name" value="crotonase-like"/>
    <property type="match status" value="1"/>
</dbReference>
<dbReference type="Gene3D" id="1.10.12.10">
    <property type="entry name" value="Lyase 2-enoyl-coa Hydratase, Chain A, domain 2"/>
    <property type="match status" value="1"/>
</dbReference>
<dbReference type="EMBL" id="OB677398">
    <property type="protein sequence ID" value="CAD7236230.1"/>
    <property type="molecule type" value="Genomic_DNA"/>
</dbReference>
<dbReference type="SUPFAM" id="SSF52096">
    <property type="entry name" value="ClpP/crotonase"/>
    <property type="match status" value="1"/>
</dbReference>
<dbReference type="InterPro" id="IPR001753">
    <property type="entry name" value="Enoyl-CoA_hydra/iso"/>
</dbReference>
<dbReference type="PANTHER" id="PTHR43459">
    <property type="entry name" value="ENOYL-COA HYDRATASE"/>
    <property type="match status" value="1"/>
</dbReference>
<name>A0A7R8ZTS9_9CRUS</name>
<dbReference type="AlphaFoldDB" id="A0A7R8ZTS9"/>
<sequence length="230" mass="24909">MGEQWLAALDDAKNDKNIRAVLINAHGKAFCAGQDLKEVSQPETNPGFKTLLADRYNPLVDKIVHMPKPIVAAVQGVAAGAGANLALCCDIVLAGKSASFIQAFSAIGLVPDSGGTYFLPRLIGRARAMAYAMLGDKITAEKAEEIGMIYRCVADEQLAEEADKLIQKLAAMPTYGLALTKDAFNQSMSNDFNRQMTLEEDYQIKAANSEDYKEGVNAFLEKRKPVFTGK</sequence>